<keyword evidence="2" id="KW-1185">Reference proteome</keyword>
<evidence type="ECO:0000313" key="2">
    <source>
        <dbReference type="Proteomes" id="UP000887159"/>
    </source>
</evidence>
<dbReference type="Proteomes" id="UP000887159">
    <property type="component" value="Unassembled WGS sequence"/>
</dbReference>
<proteinExistence type="predicted"/>
<evidence type="ECO:0000313" key="1">
    <source>
        <dbReference type="EMBL" id="GFY30642.1"/>
    </source>
</evidence>
<sequence length="85" mass="9375">MIPGPVCYWNLSVIVIVRIVPGFRLAGWDLGRKNFPPDAAGIFSRCLRRLLTITLQYRNPIESSKLEATAAGSVAFILASLQRST</sequence>
<gene>
    <name evidence="1" type="ORF">TNCV_3118041</name>
</gene>
<protein>
    <submittedName>
        <fullName evidence="1">Uncharacterized protein</fullName>
    </submittedName>
</protein>
<organism evidence="1 2">
    <name type="scientific">Trichonephila clavipes</name>
    <name type="common">Golden silk orbweaver</name>
    <name type="synonym">Nephila clavipes</name>
    <dbReference type="NCBI Taxonomy" id="2585209"/>
    <lineage>
        <taxon>Eukaryota</taxon>
        <taxon>Metazoa</taxon>
        <taxon>Ecdysozoa</taxon>
        <taxon>Arthropoda</taxon>
        <taxon>Chelicerata</taxon>
        <taxon>Arachnida</taxon>
        <taxon>Araneae</taxon>
        <taxon>Araneomorphae</taxon>
        <taxon>Entelegynae</taxon>
        <taxon>Araneoidea</taxon>
        <taxon>Nephilidae</taxon>
        <taxon>Trichonephila</taxon>
    </lineage>
</organism>
<name>A0A8X6W9U9_TRICX</name>
<reference evidence="1" key="1">
    <citation type="submission" date="2020-08" db="EMBL/GenBank/DDBJ databases">
        <title>Multicomponent nature underlies the extraordinary mechanical properties of spider dragline silk.</title>
        <authorList>
            <person name="Kono N."/>
            <person name="Nakamura H."/>
            <person name="Mori M."/>
            <person name="Yoshida Y."/>
            <person name="Ohtoshi R."/>
            <person name="Malay A.D."/>
            <person name="Moran D.A.P."/>
            <person name="Tomita M."/>
            <person name="Numata K."/>
            <person name="Arakawa K."/>
        </authorList>
    </citation>
    <scope>NUCLEOTIDE SEQUENCE</scope>
</reference>
<accession>A0A8X6W9U9</accession>
<dbReference type="EMBL" id="BMAU01021394">
    <property type="protein sequence ID" value="GFY30642.1"/>
    <property type="molecule type" value="Genomic_DNA"/>
</dbReference>
<dbReference type="AlphaFoldDB" id="A0A8X6W9U9"/>
<comment type="caution">
    <text evidence="1">The sequence shown here is derived from an EMBL/GenBank/DDBJ whole genome shotgun (WGS) entry which is preliminary data.</text>
</comment>